<dbReference type="Proteomes" id="UP000641646">
    <property type="component" value="Unassembled WGS sequence"/>
</dbReference>
<feature type="transmembrane region" description="Helical" evidence="1">
    <location>
        <begin position="97"/>
        <end position="122"/>
    </location>
</feature>
<feature type="transmembrane region" description="Helical" evidence="1">
    <location>
        <begin position="416"/>
        <end position="437"/>
    </location>
</feature>
<feature type="transmembrane region" description="Helical" evidence="1">
    <location>
        <begin position="207"/>
        <end position="227"/>
    </location>
</feature>
<dbReference type="RefSeq" id="WP_190463842.1">
    <property type="nucleotide sequence ID" value="NZ_JACJPW010000016.1"/>
</dbReference>
<feature type="transmembrane region" description="Helical" evidence="1">
    <location>
        <begin position="143"/>
        <end position="163"/>
    </location>
</feature>
<name>A0A926VCB6_9CYAN</name>
<feature type="transmembrane region" description="Helical" evidence="1">
    <location>
        <begin position="285"/>
        <end position="304"/>
    </location>
</feature>
<dbReference type="AlphaFoldDB" id="A0A926VCB6"/>
<sequence length="568" mass="63542">MKLNLIERIGDLNPQLLRELKGRLKTRNIAIAAGISLLGQLLLLMSFYGQLPTEKSYPGTIANRYCTGKEQYYQVYECFQDFAGNFVIKWQVWWLDVFVWLSLFAIFGLLVIGTYMVVADLAQEDRRGTLNFIRLSPQSTQSILGGKLLGSPVLLYTVAALAVPLHLWTGISGGISLGLILTFYGVIAVSCLLFYSGALLFGLFSSAFSGFQPWLASGGVFIFLWIANFKPITHDPIDLLNLLSPCWMLWHLISGISGDYQSPFSYLAEEIRTWQWFSMPLGSNIISAVAFTVLNCGLLTYWIWQSLMRRFPNPTKTMLSKGQSYLLTACFETVILGLAIQKMPQWQSFPNWLSYNLNSLLVFNLLLFLCLIVALSPHRQALQDWARYRREKAAHRKLFWNPSLMKDLIWGEKSPNVMAIVLNSIVACLPLICWIIVWPQDAEKGEALFSLALMVSTIAIYGAIAQLMLFMRTQKQAVWAAGALGAAIVLPPLVFAVLSIGSAKPPFALWLFSAFPWVAIMENTAITTVCMAILGQFAILALLNMRLSRQLQQAGESATKALLADRRA</sequence>
<reference evidence="2" key="1">
    <citation type="journal article" date="2015" name="ISME J.">
        <title>Draft Genome Sequence of Streptomyces incarnatus NRRL8089, which Produces the Nucleoside Antibiotic Sinefungin.</title>
        <authorList>
            <person name="Oshima K."/>
            <person name="Hattori M."/>
            <person name="Shimizu H."/>
            <person name="Fukuda K."/>
            <person name="Nemoto M."/>
            <person name="Inagaki K."/>
            <person name="Tamura T."/>
        </authorList>
    </citation>
    <scope>NUCLEOTIDE SEQUENCE</scope>
    <source>
        <strain evidence="2">FACHB-1375</strain>
    </source>
</reference>
<keyword evidence="1" id="KW-0812">Transmembrane</keyword>
<feature type="transmembrane region" description="Helical" evidence="1">
    <location>
        <begin position="520"/>
        <end position="543"/>
    </location>
</feature>
<gene>
    <name evidence="2" type="ORF">H6G03_08170</name>
</gene>
<evidence type="ECO:0000256" key="1">
    <source>
        <dbReference type="SAM" id="Phobius"/>
    </source>
</evidence>
<keyword evidence="3" id="KW-1185">Reference proteome</keyword>
<dbReference type="EMBL" id="JACJPW010000016">
    <property type="protein sequence ID" value="MBD2181075.1"/>
    <property type="molecule type" value="Genomic_DNA"/>
</dbReference>
<accession>A0A926VCB6</accession>
<feature type="transmembrane region" description="Helical" evidence="1">
    <location>
        <begin position="28"/>
        <end position="48"/>
    </location>
</feature>
<organism evidence="2 3">
    <name type="scientific">Aerosakkonema funiforme FACHB-1375</name>
    <dbReference type="NCBI Taxonomy" id="2949571"/>
    <lineage>
        <taxon>Bacteria</taxon>
        <taxon>Bacillati</taxon>
        <taxon>Cyanobacteriota</taxon>
        <taxon>Cyanophyceae</taxon>
        <taxon>Oscillatoriophycideae</taxon>
        <taxon>Aerosakkonematales</taxon>
        <taxon>Aerosakkonemataceae</taxon>
        <taxon>Aerosakkonema</taxon>
    </lineage>
</organism>
<keyword evidence="1" id="KW-0472">Membrane</keyword>
<feature type="transmembrane region" description="Helical" evidence="1">
    <location>
        <begin position="325"/>
        <end position="343"/>
    </location>
</feature>
<proteinExistence type="predicted"/>
<evidence type="ECO:0000313" key="2">
    <source>
        <dbReference type="EMBL" id="MBD2181075.1"/>
    </source>
</evidence>
<keyword evidence="1" id="KW-1133">Transmembrane helix</keyword>
<feature type="transmembrane region" description="Helical" evidence="1">
    <location>
        <begin position="477"/>
        <end position="500"/>
    </location>
</feature>
<reference evidence="2" key="2">
    <citation type="submission" date="2020-08" db="EMBL/GenBank/DDBJ databases">
        <authorList>
            <person name="Chen M."/>
            <person name="Teng W."/>
            <person name="Zhao L."/>
            <person name="Hu C."/>
            <person name="Zhou Y."/>
            <person name="Han B."/>
            <person name="Song L."/>
            <person name="Shu W."/>
        </authorList>
    </citation>
    <scope>NUCLEOTIDE SEQUENCE</scope>
    <source>
        <strain evidence="2">FACHB-1375</strain>
    </source>
</reference>
<feature type="transmembrane region" description="Helical" evidence="1">
    <location>
        <begin position="175"/>
        <end position="195"/>
    </location>
</feature>
<feature type="transmembrane region" description="Helical" evidence="1">
    <location>
        <begin position="449"/>
        <end position="470"/>
    </location>
</feature>
<evidence type="ECO:0000313" key="3">
    <source>
        <dbReference type="Proteomes" id="UP000641646"/>
    </source>
</evidence>
<comment type="caution">
    <text evidence="2">The sequence shown here is derived from an EMBL/GenBank/DDBJ whole genome shotgun (WGS) entry which is preliminary data.</text>
</comment>
<feature type="transmembrane region" description="Helical" evidence="1">
    <location>
        <begin position="355"/>
        <end position="375"/>
    </location>
</feature>
<protein>
    <submittedName>
        <fullName evidence="2">ABC transporter permease</fullName>
    </submittedName>
</protein>